<feature type="transmembrane region" description="Helical" evidence="9">
    <location>
        <begin position="73"/>
        <end position="93"/>
    </location>
</feature>
<name>A0ABQ6CIP6_9HYPH</name>
<keyword evidence="3 9" id="KW-0812">Transmembrane</keyword>
<dbReference type="EMBL" id="BSPC01000027">
    <property type="protein sequence ID" value="GLS20128.1"/>
    <property type="molecule type" value="Genomic_DNA"/>
</dbReference>
<evidence type="ECO:0000256" key="6">
    <source>
        <dbReference type="ARBA" id="ARBA00023136"/>
    </source>
</evidence>
<proteinExistence type="predicted"/>
<evidence type="ECO:0000313" key="11">
    <source>
        <dbReference type="EMBL" id="GLS20128.1"/>
    </source>
</evidence>
<dbReference type="PANTHER" id="PTHR35528">
    <property type="entry name" value="BLL1675 PROTEIN"/>
    <property type="match status" value="1"/>
</dbReference>
<dbReference type="NCBIfam" id="NF033587">
    <property type="entry name" value="transpos_IS6"/>
    <property type="match status" value="1"/>
</dbReference>
<dbReference type="InterPro" id="IPR032874">
    <property type="entry name" value="DDE_dom"/>
</dbReference>
<keyword evidence="6 9" id="KW-0472">Membrane</keyword>
<keyword evidence="7" id="KW-0233">DNA recombination</keyword>
<feature type="compositionally biased region" description="Polar residues" evidence="8">
    <location>
        <begin position="268"/>
        <end position="279"/>
    </location>
</feature>
<dbReference type="InterPro" id="IPR047930">
    <property type="entry name" value="Transpos_IS6"/>
</dbReference>
<evidence type="ECO:0000256" key="4">
    <source>
        <dbReference type="ARBA" id="ARBA00022989"/>
    </source>
</evidence>
<dbReference type="Pfam" id="PF13610">
    <property type="entry name" value="DDE_Tnp_IS240"/>
    <property type="match status" value="1"/>
</dbReference>
<reference evidence="12" key="1">
    <citation type="journal article" date="2019" name="Int. J. Syst. Evol. Microbiol.">
        <title>The Global Catalogue of Microorganisms (GCM) 10K type strain sequencing project: providing services to taxonomists for standard genome sequencing and annotation.</title>
        <authorList>
            <consortium name="The Broad Institute Genomics Platform"/>
            <consortium name="The Broad Institute Genome Sequencing Center for Infectious Disease"/>
            <person name="Wu L."/>
            <person name="Ma J."/>
        </authorList>
    </citation>
    <scope>NUCLEOTIDE SEQUENCE [LARGE SCALE GENOMIC DNA]</scope>
    <source>
        <strain evidence="12">NBRC 101365</strain>
    </source>
</reference>
<comment type="caution">
    <text evidence="11">The sequence shown here is derived from an EMBL/GenBank/DDBJ whole genome shotgun (WGS) entry which is preliminary data.</text>
</comment>
<gene>
    <name evidence="11" type="ORF">GCM10007874_31450</name>
</gene>
<evidence type="ECO:0000256" key="9">
    <source>
        <dbReference type="SAM" id="Phobius"/>
    </source>
</evidence>
<sequence>MVTNEAPDNGALPRTVGLVALLNLGYFGIELGVALAIGSVSLFADSIDFLEDASINLLIIFALGWTARNRARIGMVLSGILLVPGLATLWTALSRQLRTCDLDDGSVAKTMHKISYRGYRFPPEIIQQSIWLYFRFTLSFRDVEDLLAERGITVSYETVRRWVNHFGPMIAADLRKRRPKPCTTWHLDEVYLKIAGRTVYLWRAIDAEGEVLDVLVQFKRNKHAALKLMRKLLKKYGFVPDRLITEGLRSYGAAAHDLGISNRHASGRWQNNRAENSHQPTRRRERKMQRFKSPGSAQRFLSAHAAVFSTFNVQRHLTSAPTHRVLRAAAMRTWREAEMAA</sequence>
<organism evidence="11 12">
    <name type="scientific">Labrys miyagiensis</name>
    <dbReference type="NCBI Taxonomy" id="346912"/>
    <lineage>
        <taxon>Bacteria</taxon>
        <taxon>Pseudomonadati</taxon>
        <taxon>Pseudomonadota</taxon>
        <taxon>Alphaproteobacteria</taxon>
        <taxon>Hyphomicrobiales</taxon>
        <taxon>Xanthobacteraceae</taxon>
        <taxon>Labrys</taxon>
    </lineage>
</organism>
<keyword evidence="5" id="KW-0238">DNA-binding</keyword>
<dbReference type="PANTHER" id="PTHR35528:SF3">
    <property type="entry name" value="BLL1675 PROTEIN"/>
    <property type="match status" value="1"/>
</dbReference>
<evidence type="ECO:0000256" key="8">
    <source>
        <dbReference type="SAM" id="MobiDB-lite"/>
    </source>
</evidence>
<feature type="domain" description="DDE" evidence="10">
    <location>
        <begin position="184"/>
        <end position="308"/>
    </location>
</feature>
<comment type="subcellular location">
    <subcellularLocation>
        <location evidence="1">Membrane</location>
        <topology evidence="1">Multi-pass membrane protein</topology>
    </subcellularLocation>
</comment>
<dbReference type="InterPro" id="IPR052183">
    <property type="entry name" value="IS_Transposase"/>
</dbReference>
<dbReference type="InterPro" id="IPR027469">
    <property type="entry name" value="Cation_efflux_TMD_sf"/>
</dbReference>
<protein>
    <recommendedName>
        <fullName evidence="10">DDE domain-containing protein</fullName>
    </recommendedName>
</protein>
<evidence type="ECO:0000256" key="2">
    <source>
        <dbReference type="ARBA" id="ARBA00022578"/>
    </source>
</evidence>
<accession>A0ABQ6CIP6</accession>
<keyword evidence="2" id="KW-0815">Transposition</keyword>
<evidence type="ECO:0000259" key="10">
    <source>
        <dbReference type="Pfam" id="PF13610"/>
    </source>
</evidence>
<feature type="transmembrane region" description="Helical" evidence="9">
    <location>
        <begin position="16"/>
        <end position="37"/>
    </location>
</feature>
<feature type="transmembrane region" description="Helical" evidence="9">
    <location>
        <begin position="49"/>
        <end position="67"/>
    </location>
</feature>
<evidence type="ECO:0000256" key="5">
    <source>
        <dbReference type="ARBA" id="ARBA00023125"/>
    </source>
</evidence>
<feature type="region of interest" description="Disordered" evidence="8">
    <location>
        <begin position="264"/>
        <end position="294"/>
    </location>
</feature>
<evidence type="ECO:0000313" key="12">
    <source>
        <dbReference type="Proteomes" id="UP001156882"/>
    </source>
</evidence>
<evidence type="ECO:0000256" key="1">
    <source>
        <dbReference type="ARBA" id="ARBA00004141"/>
    </source>
</evidence>
<keyword evidence="4 9" id="KW-1133">Transmembrane helix</keyword>
<dbReference type="SUPFAM" id="SSF161111">
    <property type="entry name" value="Cation efflux protein transmembrane domain-like"/>
    <property type="match status" value="1"/>
</dbReference>
<evidence type="ECO:0000256" key="3">
    <source>
        <dbReference type="ARBA" id="ARBA00022692"/>
    </source>
</evidence>
<dbReference type="Proteomes" id="UP001156882">
    <property type="component" value="Unassembled WGS sequence"/>
</dbReference>
<dbReference type="Gene3D" id="1.20.1510.10">
    <property type="entry name" value="Cation efflux protein transmembrane domain"/>
    <property type="match status" value="1"/>
</dbReference>
<evidence type="ECO:0000256" key="7">
    <source>
        <dbReference type="ARBA" id="ARBA00023172"/>
    </source>
</evidence>
<feature type="compositionally biased region" description="Basic residues" evidence="8">
    <location>
        <begin position="280"/>
        <end position="290"/>
    </location>
</feature>
<keyword evidence="12" id="KW-1185">Reference proteome</keyword>